<evidence type="ECO:0000256" key="8">
    <source>
        <dbReference type="SAM" id="Phobius"/>
    </source>
</evidence>
<feature type="transmembrane region" description="Helical" evidence="8">
    <location>
        <begin position="20"/>
        <end position="38"/>
    </location>
</feature>
<keyword evidence="3" id="KW-1003">Cell membrane</keyword>
<sequence length="94" mass="10242">TTLYSSPSLNLQVYNTGQGLEFKMITAAILGGASLFGGKGSIVKSFFGLLLLAVILNGLIMFNIDPVWTDVVIGIVLIFAIVLDTRINREQFEY</sequence>
<evidence type="ECO:0000256" key="2">
    <source>
        <dbReference type="ARBA" id="ARBA00022448"/>
    </source>
</evidence>
<gene>
    <name evidence="9" type="ORF">LCGC14_2638530</name>
</gene>
<keyword evidence="2" id="KW-0813">Transport</keyword>
<accession>A0A0F9C912</accession>
<dbReference type="EMBL" id="LAZR01045443">
    <property type="protein sequence ID" value="KKK98859.1"/>
    <property type="molecule type" value="Genomic_DNA"/>
</dbReference>
<evidence type="ECO:0000256" key="7">
    <source>
        <dbReference type="ARBA" id="ARBA00023136"/>
    </source>
</evidence>
<evidence type="ECO:0000313" key="9">
    <source>
        <dbReference type="EMBL" id="KKK98859.1"/>
    </source>
</evidence>
<protein>
    <recommendedName>
        <fullName evidence="10">ABC transporter permease</fullName>
    </recommendedName>
</protein>
<keyword evidence="6 8" id="KW-1133">Transmembrane helix</keyword>
<dbReference type="PANTHER" id="PTHR32196:SF29">
    <property type="entry name" value="AUTOINDUCER 2 IMPORT SYSTEM PERMEASE PROTEIN LSRC"/>
    <property type="match status" value="1"/>
</dbReference>
<keyword evidence="4" id="KW-0997">Cell inner membrane</keyword>
<evidence type="ECO:0000256" key="5">
    <source>
        <dbReference type="ARBA" id="ARBA00022692"/>
    </source>
</evidence>
<dbReference type="InterPro" id="IPR001851">
    <property type="entry name" value="ABC_transp_permease"/>
</dbReference>
<keyword evidence="7 8" id="KW-0472">Membrane</keyword>
<feature type="non-terminal residue" evidence="9">
    <location>
        <position position="1"/>
    </location>
</feature>
<proteinExistence type="predicted"/>
<feature type="transmembrane region" description="Helical" evidence="8">
    <location>
        <begin position="68"/>
        <end position="87"/>
    </location>
</feature>
<reference evidence="9" key="1">
    <citation type="journal article" date="2015" name="Nature">
        <title>Complex archaea that bridge the gap between prokaryotes and eukaryotes.</title>
        <authorList>
            <person name="Spang A."/>
            <person name="Saw J.H."/>
            <person name="Jorgensen S.L."/>
            <person name="Zaremba-Niedzwiedzka K."/>
            <person name="Martijn J."/>
            <person name="Lind A.E."/>
            <person name="van Eijk R."/>
            <person name="Schleper C."/>
            <person name="Guy L."/>
            <person name="Ettema T.J."/>
        </authorList>
    </citation>
    <scope>NUCLEOTIDE SEQUENCE</scope>
</reference>
<evidence type="ECO:0000256" key="4">
    <source>
        <dbReference type="ARBA" id="ARBA00022519"/>
    </source>
</evidence>
<evidence type="ECO:0000256" key="1">
    <source>
        <dbReference type="ARBA" id="ARBA00004651"/>
    </source>
</evidence>
<evidence type="ECO:0008006" key="10">
    <source>
        <dbReference type="Google" id="ProtNLM"/>
    </source>
</evidence>
<keyword evidence="5 8" id="KW-0812">Transmembrane</keyword>
<dbReference type="AlphaFoldDB" id="A0A0F9C912"/>
<evidence type="ECO:0000256" key="3">
    <source>
        <dbReference type="ARBA" id="ARBA00022475"/>
    </source>
</evidence>
<name>A0A0F9C912_9ZZZZ</name>
<dbReference type="GO" id="GO:0022857">
    <property type="term" value="F:transmembrane transporter activity"/>
    <property type="evidence" value="ECO:0007669"/>
    <property type="project" value="InterPro"/>
</dbReference>
<comment type="caution">
    <text evidence="9">The sequence shown here is derived from an EMBL/GenBank/DDBJ whole genome shotgun (WGS) entry which is preliminary data.</text>
</comment>
<comment type="subcellular location">
    <subcellularLocation>
        <location evidence="1">Cell membrane</location>
        <topology evidence="1">Multi-pass membrane protein</topology>
    </subcellularLocation>
</comment>
<evidence type="ECO:0000256" key="6">
    <source>
        <dbReference type="ARBA" id="ARBA00022989"/>
    </source>
</evidence>
<feature type="transmembrane region" description="Helical" evidence="8">
    <location>
        <begin position="45"/>
        <end position="62"/>
    </location>
</feature>
<organism evidence="9">
    <name type="scientific">marine sediment metagenome</name>
    <dbReference type="NCBI Taxonomy" id="412755"/>
    <lineage>
        <taxon>unclassified sequences</taxon>
        <taxon>metagenomes</taxon>
        <taxon>ecological metagenomes</taxon>
    </lineage>
</organism>
<dbReference type="PANTHER" id="PTHR32196">
    <property type="entry name" value="ABC TRANSPORTER PERMEASE PROTEIN YPHD-RELATED-RELATED"/>
    <property type="match status" value="1"/>
</dbReference>
<dbReference type="GO" id="GO:0005886">
    <property type="term" value="C:plasma membrane"/>
    <property type="evidence" value="ECO:0007669"/>
    <property type="project" value="UniProtKB-SubCell"/>
</dbReference>
<dbReference type="Pfam" id="PF02653">
    <property type="entry name" value="BPD_transp_2"/>
    <property type="match status" value="1"/>
</dbReference>